<gene>
    <name evidence="4" type="primary">Contig11961.g12794</name>
    <name evidence="4" type="ORF">STYLEM_13133</name>
</gene>
<dbReference type="AlphaFoldDB" id="A0A078AQ30"/>
<dbReference type="OrthoDB" id="5403181at2759"/>
<dbReference type="InterPro" id="IPR023393">
    <property type="entry name" value="START-like_dom_sf"/>
</dbReference>
<dbReference type="PROSITE" id="PS50848">
    <property type="entry name" value="START"/>
    <property type="match status" value="1"/>
</dbReference>
<keyword evidence="1" id="KW-0175">Coiled coil</keyword>
<dbReference type="PANTHER" id="PTHR19308">
    <property type="entry name" value="PHOSPHATIDYLCHOLINE TRANSFER PROTEIN"/>
    <property type="match status" value="1"/>
</dbReference>
<sequence length="400" mass="48131">MIAQLSKLVKKVGEQQKELILEFSQQLNQHNELIEKAMEKQERMEQKINRIETRLMDKEIYHYKENQEKVQQRKQSEIQRRRQREDERKHSEQMHNQYQQQMQQQQNQSQQESQIKRKDLQIQVEDEKEQEHDQQQQLEVNHQDHLPVQEHEEDGFESCDEDDSHRVYEKTGDPLEDYYLQINTIKVKENRKYIREGMVAMHELMELIKPDGWLFEKTYNKVDLYVREGNKTLVAFRGEARFDYPPDVVIEFLRNIDLRVMWDGQNFESINKVKDFGMETYIYYVRLKQQWPLGNRDLLLLFQGWQSEDGTIYLASKLTQHPDHPEIPKIIRVDTRSGSYAIEPLNEGKCCKMTYITEFDFRGSIPRYIIQKAGQASYIDSMGKLRKLLDKLHPDQKYNP</sequence>
<feature type="compositionally biased region" description="Acidic residues" evidence="2">
    <location>
        <begin position="151"/>
        <end position="162"/>
    </location>
</feature>
<feature type="region of interest" description="Disordered" evidence="2">
    <location>
        <begin position="64"/>
        <end position="117"/>
    </location>
</feature>
<organism evidence="4 5">
    <name type="scientific">Stylonychia lemnae</name>
    <name type="common">Ciliate</name>
    <dbReference type="NCBI Taxonomy" id="5949"/>
    <lineage>
        <taxon>Eukaryota</taxon>
        <taxon>Sar</taxon>
        <taxon>Alveolata</taxon>
        <taxon>Ciliophora</taxon>
        <taxon>Intramacronucleata</taxon>
        <taxon>Spirotrichea</taxon>
        <taxon>Stichotrichia</taxon>
        <taxon>Sporadotrichida</taxon>
        <taxon>Oxytrichidae</taxon>
        <taxon>Stylonychinae</taxon>
        <taxon>Stylonychia</taxon>
    </lineage>
</organism>
<feature type="compositionally biased region" description="Basic and acidic residues" evidence="2">
    <location>
        <begin position="64"/>
        <end position="93"/>
    </location>
</feature>
<dbReference type="OMA" id="INIAGWV"/>
<evidence type="ECO:0000256" key="2">
    <source>
        <dbReference type="SAM" id="MobiDB-lite"/>
    </source>
</evidence>
<dbReference type="SUPFAM" id="SSF55961">
    <property type="entry name" value="Bet v1-like"/>
    <property type="match status" value="1"/>
</dbReference>
<keyword evidence="4" id="KW-0418">Kinase</keyword>
<dbReference type="Pfam" id="PF01852">
    <property type="entry name" value="START"/>
    <property type="match status" value="1"/>
</dbReference>
<name>A0A078AQ30_STYLE</name>
<feature type="coiled-coil region" evidence="1">
    <location>
        <begin position="20"/>
        <end position="54"/>
    </location>
</feature>
<dbReference type="PANTHER" id="PTHR19308:SF14">
    <property type="entry name" value="START DOMAIN-CONTAINING PROTEIN"/>
    <property type="match status" value="1"/>
</dbReference>
<feature type="compositionally biased region" description="Low complexity" evidence="2">
    <location>
        <begin position="94"/>
        <end position="113"/>
    </location>
</feature>
<evidence type="ECO:0000256" key="1">
    <source>
        <dbReference type="SAM" id="Coils"/>
    </source>
</evidence>
<dbReference type="EMBL" id="CCKQ01012458">
    <property type="protein sequence ID" value="CDW84076.1"/>
    <property type="molecule type" value="Genomic_DNA"/>
</dbReference>
<keyword evidence="5" id="KW-1185">Reference proteome</keyword>
<dbReference type="GO" id="GO:0005737">
    <property type="term" value="C:cytoplasm"/>
    <property type="evidence" value="ECO:0007669"/>
    <property type="project" value="UniProtKB-ARBA"/>
</dbReference>
<feature type="domain" description="START" evidence="3">
    <location>
        <begin position="211"/>
        <end position="394"/>
    </location>
</feature>
<protein>
    <submittedName>
        <fullName evidence="4">Serine threonine protein kinase</fullName>
    </submittedName>
</protein>
<keyword evidence="4" id="KW-0808">Transferase</keyword>
<dbReference type="InterPro" id="IPR051213">
    <property type="entry name" value="START_lipid_transfer"/>
</dbReference>
<dbReference type="InterPro" id="IPR002913">
    <property type="entry name" value="START_lipid-bd_dom"/>
</dbReference>
<dbReference type="GO" id="GO:0008289">
    <property type="term" value="F:lipid binding"/>
    <property type="evidence" value="ECO:0007669"/>
    <property type="project" value="InterPro"/>
</dbReference>
<evidence type="ECO:0000313" key="4">
    <source>
        <dbReference type="EMBL" id="CDW84076.1"/>
    </source>
</evidence>
<dbReference type="Proteomes" id="UP000039865">
    <property type="component" value="Unassembled WGS sequence"/>
</dbReference>
<evidence type="ECO:0000313" key="5">
    <source>
        <dbReference type="Proteomes" id="UP000039865"/>
    </source>
</evidence>
<evidence type="ECO:0000259" key="3">
    <source>
        <dbReference type="PROSITE" id="PS50848"/>
    </source>
</evidence>
<dbReference type="SMART" id="SM00234">
    <property type="entry name" value="START"/>
    <property type="match status" value="1"/>
</dbReference>
<accession>A0A078AQ30</accession>
<dbReference type="Gene3D" id="3.30.530.20">
    <property type="match status" value="1"/>
</dbReference>
<dbReference type="CDD" id="cd00177">
    <property type="entry name" value="START"/>
    <property type="match status" value="1"/>
</dbReference>
<proteinExistence type="predicted"/>
<dbReference type="GO" id="GO:0016301">
    <property type="term" value="F:kinase activity"/>
    <property type="evidence" value="ECO:0007669"/>
    <property type="project" value="UniProtKB-KW"/>
</dbReference>
<dbReference type="InParanoid" id="A0A078AQ30"/>
<reference evidence="4 5" key="1">
    <citation type="submission" date="2014-06" db="EMBL/GenBank/DDBJ databases">
        <authorList>
            <person name="Swart Estienne"/>
        </authorList>
    </citation>
    <scope>NUCLEOTIDE SEQUENCE [LARGE SCALE GENOMIC DNA]</scope>
    <source>
        <strain evidence="4 5">130c</strain>
    </source>
</reference>
<feature type="region of interest" description="Disordered" evidence="2">
    <location>
        <begin position="142"/>
        <end position="162"/>
    </location>
</feature>